<dbReference type="AlphaFoldDB" id="A0A516SDG8"/>
<name>A0A516SDG8_9NEIS</name>
<dbReference type="SUPFAM" id="SSF55486">
    <property type="entry name" value="Metalloproteases ('zincins'), catalytic domain"/>
    <property type="match status" value="1"/>
</dbReference>
<organism evidence="1 2">
    <name type="scientific">Chitinimonas arctica</name>
    <dbReference type="NCBI Taxonomy" id="2594795"/>
    <lineage>
        <taxon>Bacteria</taxon>
        <taxon>Pseudomonadati</taxon>
        <taxon>Pseudomonadota</taxon>
        <taxon>Betaproteobacteria</taxon>
        <taxon>Neisseriales</taxon>
        <taxon>Chitinibacteraceae</taxon>
        <taxon>Chitinimonas</taxon>
    </lineage>
</organism>
<dbReference type="GO" id="GO:0008237">
    <property type="term" value="F:metallopeptidase activity"/>
    <property type="evidence" value="ECO:0007669"/>
    <property type="project" value="InterPro"/>
</dbReference>
<proteinExistence type="predicted"/>
<reference evidence="2" key="1">
    <citation type="submission" date="2019-07" db="EMBL/GenBank/DDBJ databases">
        <title>Chitinimonas sp. nov., isolated from Ny-Alesund, arctica soil.</title>
        <authorList>
            <person name="Xu Q."/>
            <person name="Peng F."/>
        </authorList>
    </citation>
    <scope>NUCLEOTIDE SEQUENCE [LARGE SCALE GENOMIC DNA]</scope>
    <source>
        <strain evidence="2">R3-44</strain>
    </source>
</reference>
<dbReference type="InterPro" id="IPR024079">
    <property type="entry name" value="MetalloPept_cat_dom_sf"/>
</dbReference>
<dbReference type="InterPro" id="IPR042252">
    <property type="entry name" value="MtfA_N"/>
</dbReference>
<evidence type="ECO:0000313" key="2">
    <source>
        <dbReference type="Proteomes" id="UP000317550"/>
    </source>
</evidence>
<dbReference type="PANTHER" id="PTHR30164:SF2">
    <property type="entry name" value="PROTEIN MTFA"/>
    <property type="match status" value="1"/>
</dbReference>
<dbReference type="FunFam" id="3.40.390.10:FF:000012">
    <property type="entry name" value="Protein MtfA"/>
    <property type="match status" value="1"/>
</dbReference>
<dbReference type="GO" id="GO:0005829">
    <property type="term" value="C:cytosol"/>
    <property type="evidence" value="ECO:0007669"/>
    <property type="project" value="TreeGrafter"/>
</dbReference>
<dbReference type="CDD" id="cd20169">
    <property type="entry name" value="Peptidase_M90_mtfA"/>
    <property type="match status" value="1"/>
</dbReference>
<sequence>MLNFLRRKPPIDLASSTIWPALGRAMPLLAGLSEAEWNRLESRMNTFLAEKAISGAHDFELDETVLLTVAAQACLPLINLDDSAYRGWSDVVIYPASFISREAWRDASGLVHEGEQHVAGMARSDGPVLLSWPDSRRGPALDGRNVVIHECAHKLDMRDDSAANGFPPLHAEMDRAAWTKALSRAYADFSHKVANGFPVAIDPYAATDPAEFFAVVSEYFFELPHLLHLEYPAVYEQLRQFYRQDPGLRLPVIGVEEMEW</sequence>
<gene>
    <name evidence="1" type="ORF">FNU76_06780</name>
</gene>
<dbReference type="RefSeq" id="WP_144277477.1">
    <property type="nucleotide sequence ID" value="NZ_CP041730.1"/>
</dbReference>
<dbReference type="GO" id="GO:0004177">
    <property type="term" value="F:aminopeptidase activity"/>
    <property type="evidence" value="ECO:0007669"/>
    <property type="project" value="TreeGrafter"/>
</dbReference>
<dbReference type="EMBL" id="CP041730">
    <property type="protein sequence ID" value="QDQ26078.1"/>
    <property type="molecule type" value="Genomic_DNA"/>
</dbReference>
<dbReference type="KEGG" id="cari:FNU76_06780"/>
<dbReference type="Gene3D" id="1.10.472.150">
    <property type="entry name" value="Glucose-regulated metallo-peptidase M90, N-terminal domain"/>
    <property type="match status" value="1"/>
</dbReference>
<dbReference type="Pfam" id="PF06167">
    <property type="entry name" value="Peptidase_M90"/>
    <property type="match status" value="1"/>
</dbReference>
<dbReference type="InterPro" id="IPR010384">
    <property type="entry name" value="MtfA_fam"/>
</dbReference>
<dbReference type="Proteomes" id="UP000317550">
    <property type="component" value="Chromosome"/>
</dbReference>
<dbReference type="Gene3D" id="3.40.390.10">
    <property type="entry name" value="Collagenase (Catalytic Domain)"/>
    <property type="match status" value="1"/>
</dbReference>
<dbReference type="PANTHER" id="PTHR30164">
    <property type="entry name" value="MTFA PEPTIDASE"/>
    <property type="match status" value="1"/>
</dbReference>
<keyword evidence="2" id="KW-1185">Reference proteome</keyword>
<evidence type="ECO:0000313" key="1">
    <source>
        <dbReference type="EMBL" id="QDQ26078.1"/>
    </source>
</evidence>
<accession>A0A516SDG8</accession>
<protein>
    <submittedName>
        <fullName evidence="1">Zinc-dependent peptidase</fullName>
    </submittedName>
</protein>
<dbReference type="OrthoDB" id="9786424at2"/>